<sequence>MSVKEEIIKSLDKIPQESLEAVLDYIHFLMEPEEAEPTEEEIKAIAQGRKEFEKREFVKWRELKSDA</sequence>
<proteinExistence type="predicted"/>
<comment type="caution">
    <text evidence="1">The sequence shown here is derived from an EMBL/GenBank/DDBJ whole genome shotgun (WGS) entry which is preliminary data.</text>
</comment>
<dbReference type="Proteomes" id="UP000772181">
    <property type="component" value="Unassembled WGS sequence"/>
</dbReference>
<evidence type="ECO:0008006" key="3">
    <source>
        <dbReference type="Google" id="ProtNLM"/>
    </source>
</evidence>
<evidence type="ECO:0000313" key="2">
    <source>
        <dbReference type="Proteomes" id="UP000772181"/>
    </source>
</evidence>
<organism evidence="1 2">
    <name type="scientific">Tectimicrobiota bacterium</name>
    <dbReference type="NCBI Taxonomy" id="2528274"/>
    <lineage>
        <taxon>Bacteria</taxon>
        <taxon>Pseudomonadati</taxon>
        <taxon>Nitrospinota/Tectimicrobiota group</taxon>
        <taxon>Candidatus Tectimicrobiota</taxon>
    </lineage>
</organism>
<dbReference type="AlphaFoldDB" id="A0A933LQA6"/>
<dbReference type="EMBL" id="JACQWF010000091">
    <property type="protein sequence ID" value="MBI4595126.1"/>
    <property type="molecule type" value="Genomic_DNA"/>
</dbReference>
<protein>
    <recommendedName>
        <fullName evidence="3">DUF2281 domain-containing protein</fullName>
    </recommendedName>
</protein>
<evidence type="ECO:0000313" key="1">
    <source>
        <dbReference type="EMBL" id="MBI4595126.1"/>
    </source>
</evidence>
<reference evidence="1" key="1">
    <citation type="submission" date="2020-07" db="EMBL/GenBank/DDBJ databases">
        <title>Huge and variable diversity of episymbiotic CPR bacteria and DPANN archaea in groundwater ecosystems.</title>
        <authorList>
            <person name="He C.Y."/>
            <person name="Keren R."/>
            <person name="Whittaker M."/>
            <person name="Farag I.F."/>
            <person name="Doudna J."/>
            <person name="Cate J.H.D."/>
            <person name="Banfield J.F."/>
        </authorList>
    </citation>
    <scope>NUCLEOTIDE SEQUENCE</scope>
    <source>
        <strain evidence="1">NC_groundwater_1482_Ag_S-0.65um_47_24</strain>
    </source>
</reference>
<name>A0A933LQA6_UNCTE</name>
<accession>A0A933LQA6</accession>
<gene>
    <name evidence="1" type="ORF">HY730_01980</name>
</gene>